<organism evidence="5">
    <name type="scientific">Herbiconiux sp. A18JL235</name>
    <dbReference type="NCBI Taxonomy" id="3152363"/>
    <lineage>
        <taxon>Bacteria</taxon>
        <taxon>Bacillati</taxon>
        <taxon>Actinomycetota</taxon>
        <taxon>Actinomycetes</taxon>
        <taxon>Micrococcales</taxon>
        <taxon>Microbacteriaceae</taxon>
        <taxon>Herbiconiux</taxon>
    </lineage>
</organism>
<dbReference type="Pfam" id="PF12833">
    <property type="entry name" value="HTH_18"/>
    <property type="match status" value="1"/>
</dbReference>
<dbReference type="InterPro" id="IPR050204">
    <property type="entry name" value="AraC_XylS_family_regulators"/>
</dbReference>
<name>A0AB39BIU0_9MICO</name>
<dbReference type="GO" id="GO:0043565">
    <property type="term" value="F:sequence-specific DNA binding"/>
    <property type="evidence" value="ECO:0007669"/>
    <property type="project" value="InterPro"/>
</dbReference>
<proteinExistence type="predicted"/>
<dbReference type="PROSITE" id="PS01124">
    <property type="entry name" value="HTH_ARAC_FAMILY_2"/>
    <property type="match status" value="1"/>
</dbReference>
<dbReference type="SMART" id="SM00342">
    <property type="entry name" value="HTH_ARAC"/>
    <property type="match status" value="1"/>
</dbReference>
<protein>
    <submittedName>
        <fullName evidence="5">Helix-turn-helix domain-containing protein</fullName>
    </submittedName>
</protein>
<keyword evidence="1" id="KW-0805">Transcription regulation</keyword>
<dbReference type="InterPro" id="IPR018060">
    <property type="entry name" value="HTH_AraC"/>
</dbReference>
<feature type="domain" description="HTH araC/xylS-type" evidence="4">
    <location>
        <begin position="184"/>
        <end position="285"/>
    </location>
</feature>
<keyword evidence="3" id="KW-0804">Transcription</keyword>
<reference evidence="5" key="1">
    <citation type="submission" date="2024-05" db="EMBL/GenBank/DDBJ databases">
        <title>Herbiconiux sp. A18JL235.</title>
        <authorList>
            <person name="Zhang G."/>
        </authorList>
    </citation>
    <scope>NUCLEOTIDE SEQUENCE</scope>
    <source>
        <strain evidence="5">A18JL235</strain>
    </source>
</reference>
<evidence type="ECO:0000256" key="1">
    <source>
        <dbReference type="ARBA" id="ARBA00023015"/>
    </source>
</evidence>
<dbReference type="PANTHER" id="PTHR46796:SF6">
    <property type="entry name" value="ARAC SUBFAMILY"/>
    <property type="match status" value="1"/>
</dbReference>
<evidence type="ECO:0000259" key="4">
    <source>
        <dbReference type="PROSITE" id="PS01124"/>
    </source>
</evidence>
<gene>
    <name evidence="5" type="ORF">ABFY20_04525</name>
</gene>
<dbReference type="RefSeq" id="WP_368498750.1">
    <property type="nucleotide sequence ID" value="NZ_CP162511.1"/>
</dbReference>
<evidence type="ECO:0000313" key="5">
    <source>
        <dbReference type="EMBL" id="XDI06368.1"/>
    </source>
</evidence>
<dbReference type="InterPro" id="IPR009057">
    <property type="entry name" value="Homeodomain-like_sf"/>
</dbReference>
<evidence type="ECO:0000256" key="3">
    <source>
        <dbReference type="ARBA" id="ARBA00023163"/>
    </source>
</evidence>
<dbReference type="PANTHER" id="PTHR46796">
    <property type="entry name" value="HTH-TYPE TRANSCRIPTIONAL ACTIVATOR RHAS-RELATED"/>
    <property type="match status" value="1"/>
</dbReference>
<sequence length="287" mass="31107">MSTTDSPLRRSLADLPRPSTRGTIAIGDTEVSMLEVPAGGTPLRKICRNTPSSVEFVFPLDTTVVVRDEEREESAVRADEALVLIGARRYAVFSAQRSVAVAVTVPRLAVDEYVTDAGRSTIIRDSAVLGPVKKFLGGVMETPGELERLSAYFLEKLLWEMTASLLLENRGAGGIAAPAPGLLDRAMAQIAAYRTDQSLTPTVLAQSLSISMRQLQRIFSSIGSTPSREIRRHRAELAVSMLKNPAFRVLNITQVAHHSGFADAADLRRAFEALGYCTPSQLRARGA</sequence>
<keyword evidence="2" id="KW-0238">DNA-binding</keyword>
<dbReference type="Gene3D" id="1.10.10.60">
    <property type="entry name" value="Homeodomain-like"/>
    <property type="match status" value="1"/>
</dbReference>
<dbReference type="AlphaFoldDB" id="A0AB39BIU0"/>
<dbReference type="SUPFAM" id="SSF46689">
    <property type="entry name" value="Homeodomain-like"/>
    <property type="match status" value="1"/>
</dbReference>
<dbReference type="GO" id="GO:0003700">
    <property type="term" value="F:DNA-binding transcription factor activity"/>
    <property type="evidence" value="ECO:0007669"/>
    <property type="project" value="InterPro"/>
</dbReference>
<accession>A0AB39BIU0</accession>
<evidence type="ECO:0000256" key="2">
    <source>
        <dbReference type="ARBA" id="ARBA00023125"/>
    </source>
</evidence>
<dbReference type="EMBL" id="CP162511">
    <property type="protein sequence ID" value="XDI06368.1"/>
    <property type="molecule type" value="Genomic_DNA"/>
</dbReference>